<evidence type="ECO:0000313" key="1">
    <source>
        <dbReference type="EMBL" id="UXD22272.1"/>
    </source>
</evidence>
<protein>
    <submittedName>
        <fullName evidence="1">Uncharacterized protein</fullName>
    </submittedName>
</protein>
<name>A0A977KAW1_9CREN</name>
<organism evidence="1 2">
    <name type="scientific">Ignicoccus pacificus DSM 13166</name>
    <dbReference type="NCBI Taxonomy" id="940294"/>
    <lineage>
        <taxon>Archaea</taxon>
        <taxon>Thermoproteota</taxon>
        <taxon>Thermoprotei</taxon>
        <taxon>Desulfurococcales</taxon>
        <taxon>Desulfurococcaceae</taxon>
        <taxon>Ignicoccus</taxon>
    </lineage>
</organism>
<reference evidence="1" key="1">
    <citation type="submission" date="2013-11" db="EMBL/GenBank/DDBJ databases">
        <title>Comparative genomics of Ignicoccus.</title>
        <authorList>
            <person name="Podar M."/>
        </authorList>
    </citation>
    <scope>NUCLEOTIDE SEQUENCE</scope>
    <source>
        <strain evidence="1">DSM 13166</strain>
    </source>
</reference>
<dbReference type="Proteomes" id="UP001063698">
    <property type="component" value="Chromosome"/>
</dbReference>
<sequence>MACPYLQETEKGFRCRLTGKKVSVMLRPCLGNYEECPIYSTYHPRMRALFKCLVNSLSFKDYETEDLISRIQSKKMPWEAERCEECACYSERYKICLFDITSHRNGRCPVKRFLEEAQRKE</sequence>
<gene>
    <name evidence="1" type="ORF">IPA_03125</name>
</gene>
<evidence type="ECO:0000313" key="2">
    <source>
        <dbReference type="Proteomes" id="UP001063698"/>
    </source>
</evidence>
<dbReference type="KEGG" id="ipc:IPA_03125"/>
<dbReference type="AlphaFoldDB" id="A0A977KAW1"/>
<proteinExistence type="predicted"/>
<dbReference type="EMBL" id="CP006868">
    <property type="protein sequence ID" value="UXD22272.1"/>
    <property type="molecule type" value="Genomic_DNA"/>
</dbReference>
<keyword evidence="2" id="KW-1185">Reference proteome</keyword>
<accession>A0A977KAW1</accession>